<dbReference type="Bgee" id="ENSOCUG00000024979">
    <property type="expression patterns" value="Expressed in testis and 6 other cell types or tissues"/>
</dbReference>
<dbReference type="FunCoup" id="G1U8F2">
    <property type="interactions" value="6"/>
</dbReference>
<dbReference type="HOGENOM" id="CLU_118168_2_2_1"/>
<evidence type="ECO:0000256" key="3">
    <source>
        <dbReference type="SAM" id="SignalP"/>
    </source>
</evidence>
<proteinExistence type="inferred from homology"/>
<dbReference type="MEROPS" id="I25.027"/>
<protein>
    <submittedName>
        <fullName evidence="5">Cystatin 8</fullName>
    </submittedName>
</protein>
<dbReference type="GeneTree" id="ENSGT00940000162294"/>
<reference evidence="5" key="3">
    <citation type="submission" date="2025-09" db="UniProtKB">
        <authorList>
            <consortium name="Ensembl"/>
        </authorList>
    </citation>
    <scope>IDENTIFICATION</scope>
    <source>
        <strain evidence="5">Thorbecke</strain>
    </source>
</reference>
<dbReference type="Gene3D" id="3.10.450.10">
    <property type="match status" value="1"/>
</dbReference>
<evidence type="ECO:0000259" key="4">
    <source>
        <dbReference type="SMART" id="SM00043"/>
    </source>
</evidence>
<organism evidence="5 6">
    <name type="scientific">Oryctolagus cuniculus</name>
    <name type="common">Rabbit</name>
    <dbReference type="NCBI Taxonomy" id="9986"/>
    <lineage>
        <taxon>Eukaryota</taxon>
        <taxon>Metazoa</taxon>
        <taxon>Chordata</taxon>
        <taxon>Craniata</taxon>
        <taxon>Vertebrata</taxon>
        <taxon>Euteleostomi</taxon>
        <taxon>Mammalia</taxon>
        <taxon>Eutheria</taxon>
        <taxon>Euarchontoglires</taxon>
        <taxon>Glires</taxon>
        <taxon>Lagomorpha</taxon>
        <taxon>Leporidae</taxon>
        <taxon>Oryctolagus</taxon>
    </lineage>
</organism>
<comment type="similarity">
    <text evidence="1">Belongs to the cystatin family.</text>
</comment>
<dbReference type="KEGG" id="ocu:100342783"/>
<dbReference type="GeneID" id="100342783"/>
<feature type="chain" id="PRO_5018659418" evidence="3">
    <location>
        <begin position="20"/>
        <end position="142"/>
    </location>
</feature>
<dbReference type="SMART" id="SM00043">
    <property type="entry name" value="CY"/>
    <property type="match status" value="1"/>
</dbReference>
<keyword evidence="2" id="KW-1015">Disulfide bond</keyword>
<sequence length="142" mass="16336">MISSWKLSLLLLTLSLALAASQEPSNNEMKVLRTLTPVNVTNANVRQSLWFAMQEYNKHSEDEYVFLVAKILQAQLQITDRLEYLIDAEIARSTCRKPVSEDEGCVIEENAKLGKKLYCNFWVRTLPWNGEFTVIEKHCKDV</sequence>
<dbReference type="GO" id="GO:0009986">
    <property type="term" value="C:cell surface"/>
    <property type="evidence" value="ECO:0007669"/>
    <property type="project" value="Ensembl"/>
</dbReference>
<name>G1U8F2_RABIT</name>
<dbReference type="OrthoDB" id="1908104at2759"/>
<dbReference type="GO" id="GO:0005576">
    <property type="term" value="C:extracellular region"/>
    <property type="evidence" value="ECO:0007669"/>
    <property type="project" value="Ensembl"/>
</dbReference>
<dbReference type="InterPro" id="IPR052691">
    <property type="entry name" value="Sperm_Mat_Cystatin"/>
</dbReference>
<dbReference type="InterPro" id="IPR000010">
    <property type="entry name" value="Cystatin_dom"/>
</dbReference>
<dbReference type="Ensembl" id="ENSOCUT00000029769.3">
    <property type="protein sequence ID" value="ENSOCUP00000025718.2"/>
    <property type="gene ID" value="ENSOCUG00000024979.3"/>
</dbReference>
<evidence type="ECO:0000313" key="6">
    <source>
        <dbReference type="Proteomes" id="UP000001811"/>
    </source>
</evidence>
<dbReference type="FunFam" id="3.10.450.10:FF:000004">
    <property type="entry name" value="Cystatin C"/>
    <property type="match status" value="1"/>
</dbReference>
<dbReference type="EMBL" id="AAGW02052341">
    <property type="status" value="NOT_ANNOTATED_CDS"/>
    <property type="molecule type" value="Genomic_DNA"/>
</dbReference>
<dbReference type="SUPFAM" id="SSF54403">
    <property type="entry name" value="Cystatin/monellin"/>
    <property type="match status" value="1"/>
</dbReference>
<gene>
    <name evidence="5" type="primary">CST8</name>
</gene>
<dbReference type="OMA" id="MKKQCVD"/>
<dbReference type="Proteomes" id="UP000001811">
    <property type="component" value="Chromosome 4"/>
</dbReference>
<dbReference type="PaxDb" id="9986-ENSOCUP00000025718"/>
<reference evidence="5 6" key="1">
    <citation type="journal article" date="2011" name="Nature">
        <title>A high-resolution map of human evolutionary constraint using 29 mammals.</title>
        <authorList>
            <person name="Lindblad-Toh K."/>
            <person name="Garber M."/>
            <person name="Zuk O."/>
            <person name="Lin M.F."/>
            <person name="Parker B.J."/>
            <person name="Washietl S."/>
            <person name="Kheradpour P."/>
            <person name="Ernst J."/>
            <person name="Jordan G."/>
            <person name="Mauceli E."/>
            <person name="Ward L.D."/>
            <person name="Lowe C.B."/>
            <person name="Holloway A.K."/>
            <person name="Clamp M."/>
            <person name="Gnerre S."/>
            <person name="Alfoldi J."/>
            <person name="Beal K."/>
            <person name="Chang J."/>
            <person name="Clawson H."/>
            <person name="Cuff J."/>
            <person name="Di Palma F."/>
            <person name="Fitzgerald S."/>
            <person name="Flicek P."/>
            <person name="Guttman M."/>
            <person name="Hubisz M.J."/>
            <person name="Jaffe D.B."/>
            <person name="Jungreis I."/>
            <person name="Kent W.J."/>
            <person name="Kostka D."/>
            <person name="Lara M."/>
            <person name="Martins A.L."/>
            <person name="Massingham T."/>
            <person name="Moltke I."/>
            <person name="Raney B.J."/>
            <person name="Rasmussen M.D."/>
            <person name="Robinson J."/>
            <person name="Stark A."/>
            <person name="Vilella A.J."/>
            <person name="Wen J."/>
            <person name="Xie X."/>
            <person name="Zody M.C."/>
            <person name="Baldwin J."/>
            <person name="Bloom T."/>
            <person name="Chin C.W."/>
            <person name="Heiman D."/>
            <person name="Nicol R."/>
            <person name="Nusbaum C."/>
            <person name="Young S."/>
            <person name="Wilkinson J."/>
            <person name="Worley K.C."/>
            <person name="Kovar C.L."/>
            <person name="Muzny D.M."/>
            <person name="Gibbs R.A."/>
            <person name="Cree A."/>
            <person name="Dihn H.H."/>
            <person name="Fowler G."/>
            <person name="Jhangiani S."/>
            <person name="Joshi V."/>
            <person name="Lee S."/>
            <person name="Lewis L.R."/>
            <person name="Nazareth L.V."/>
            <person name="Okwuonu G."/>
            <person name="Santibanez J."/>
            <person name="Warren W.C."/>
            <person name="Mardis E.R."/>
            <person name="Weinstock G.M."/>
            <person name="Wilson R.K."/>
            <person name="Delehaunty K."/>
            <person name="Dooling D."/>
            <person name="Fronik C."/>
            <person name="Fulton L."/>
            <person name="Fulton B."/>
            <person name="Graves T."/>
            <person name="Minx P."/>
            <person name="Sodergren E."/>
            <person name="Birney E."/>
            <person name="Margulies E.H."/>
            <person name="Herrero J."/>
            <person name="Green E.D."/>
            <person name="Haussler D."/>
            <person name="Siepel A."/>
            <person name="Goldman N."/>
            <person name="Pollard K.S."/>
            <person name="Pedersen J.S."/>
            <person name="Lander E.S."/>
            <person name="Kellis M."/>
        </authorList>
    </citation>
    <scope>NUCLEOTIDE SEQUENCE [LARGE SCALE GENOMIC DNA]</scope>
    <source>
        <strain evidence="5 6">Thorbecke inbred</strain>
    </source>
</reference>
<dbReference type="InParanoid" id="G1U8F2"/>
<dbReference type="Pfam" id="PF00031">
    <property type="entry name" value="Cystatin"/>
    <property type="match status" value="1"/>
</dbReference>
<dbReference type="SMR" id="G1U8F2"/>
<dbReference type="eggNOG" id="ENOG502T6MT">
    <property type="taxonomic scope" value="Eukaryota"/>
</dbReference>
<keyword evidence="6" id="KW-1185">Reference proteome</keyword>
<dbReference type="PANTHER" id="PTHR47010">
    <property type="entry name" value="CYSTATIN-8-RELATED"/>
    <property type="match status" value="1"/>
</dbReference>
<dbReference type="AlphaFoldDB" id="G1U8F2"/>
<dbReference type="CDD" id="cd00042">
    <property type="entry name" value="CY"/>
    <property type="match status" value="1"/>
</dbReference>
<keyword evidence="3" id="KW-0732">Signal</keyword>
<feature type="domain" description="Cystatin" evidence="4">
    <location>
        <begin position="30"/>
        <end position="140"/>
    </location>
</feature>
<evidence type="ECO:0000313" key="5">
    <source>
        <dbReference type="Ensembl" id="ENSOCUP00000025718.2"/>
    </source>
</evidence>
<dbReference type="STRING" id="9986.ENSOCUP00000025718"/>
<dbReference type="GO" id="GO:0005737">
    <property type="term" value="C:cytoplasm"/>
    <property type="evidence" value="ECO:0007669"/>
    <property type="project" value="Ensembl"/>
</dbReference>
<dbReference type="InterPro" id="IPR046350">
    <property type="entry name" value="Cystatin_sf"/>
</dbReference>
<reference evidence="5" key="2">
    <citation type="submission" date="2025-08" db="UniProtKB">
        <authorList>
            <consortium name="Ensembl"/>
        </authorList>
    </citation>
    <scope>IDENTIFICATION</scope>
    <source>
        <strain evidence="5">Thorbecke</strain>
    </source>
</reference>
<dbReference type="PANTHER" id="PTHR47010:SF1">
    <property type="entry name" value="CYSTATIN-8"/>
    <property type="match status" value="1"/>
</dbReference>
<accession>G1U8F2</accession>
<dbReference type="RefSeq" id="XP_002711027.1">
    <property type="nucleotide sequence ID" value="XM_002710981.4"/>
</dbReference>
<evidence type="ECO:0000256" key="1">
    <source>
        <dbReference type="ARBA" id="ARBA00009403"/>
    </source>
</evidence>
<evidence type="ECO:0000256" key="2">
    <source>
        <dbReference type="ARBA" id="ARBA00023157"/>
    </source>
</evidence>
<dbReference type="RefSeq" id="XP_008254545.1">
    <property type="nucleotide sequence ID" value="XM_008256323.3"/>
</dbReference>
<dbReference type="GO" id="GO:0004869">
    <property type="term" value="F:cysteine-type endopeptidase inhibitor activity"/>
    <property type="evidence" value="ECO:0007669"/>
    <property type="project" value="InterPro"/>
</dbReference>
<feature type="signal peptide" evidence="3">
    <location>
        <begin position="1"/>
        <end position="19"/>
    </location>
</feature>
<dbReference type="CTD" id="10047"/>